<organism evidence="1 2">
    <name type="scientific">Stylonychia lemnae</name>
    <name type="common">Ciliate</name>
    <dbReference type="NCBI Taxonomy" id="5949"/>
    <lineage>
        <taxon>Eukaryota</taxon>
        <taxon>Sar</taxon>
        <taxon>Alveolata</taxon>
        <taxon>Ciliophora</taxon>
        <taxon>Intramacronucleata</taxon>
        <taxon>Spirotrichea</taxon>
        <taxon>Stichotrichia</taxon>
        <taxon>Sporadotrichida</taxon>
        <taxon>Oxytrichidae</taxon>
        <taxon>Stylonychinae</taxon>
        <taxon>Stylonychia</taxon>
    </lineage>
</organism>
<accession>A0A078AA51</accession>
<evidence type="ECO:0000313" key="2">
    <source>
        <dbReference type="Proteomes" id="UP000039865"/>
    </source>
</evidence>
<dbReference type="AlphaFoldDB" id="A0A078AA51"/>
<name>A0A078AA51_STYLE</name>
<evidence type="ECO:0000313" key="1">
    <source>
        <dbReference type="EMBL" id="CDW79155.1"/>
    </source>
</evidence>
<dbReference type="InParanoid" id="A0A078AA51"/>
<dbReference type="Proteomes" id="UP000039865">
    <property type="component" value="Unassembled WGS sequence"/>
</dbReference>
<dbReference type="EMBL" id="CCKQ01007741">
    <property type="protein sequence ID" value="CDW79155.1"/>
    <property type="molecule type" value="Genomic_DNA"/>
</dbReference>
<reference evidence="1 2" key="1">
    <citation type="submission" date="2014-06" db="EMBL/GenBank/DDBJ databases">
        <authorList>
            <person name="Swart Estienne"/>
        </authorList>
    </citation>
    <scope>NUCLEOTIDE SEQUENCE [LARGE SCALE GENOMIC DNA]</scope>
    <source>
        <strain evidence="1 2">130c</strain>
    </source>
</reference>
<protein>
    <submittedName>
        <fullName evidence="1">Uncharacterized protein</fullName>
    </submittedName>
</protein>
<gene>
    <name evidence="1" type="primary">Contig8244.g8788</name>
    <name evidence="1" type="ORF">STYLEM_8141</name>
</gene>
<keyword evidence="2" id="KW-1185">Reference proteome</keyword>
<sequence length="121" mass="14249">MSILIQRLEEISYQDISQTTNFNEDSYIFKLSDDELMFEGDHSPPQFLRSSNLLSQEKERNETQQFIKIQQNNNNTKSDNVQPLTEQHLGSYTNFDHKSQAFSDYVVKKQVQENIDKNQLI</sequence>
<proteinExistence type="predicted"/>